<dbReference type="PANTHER" id="PTHR39957:SF1">
    <property type="entry name" value="AT09846P1-RELATED"/>
    <property type="match status" value="1"/>
</dbReference>
<dbReference type="SMART" id="SM01318">
    <property type="entry name" value="SVWC"/>
    <property type="match status" value="1"/>
</dbReference>
<comment type="subcellular location">
    <subcellularLocation>
        <location evidence="1">Secreted</location>
    </subcellularLocation>
</comment>
<dbReference type="AlphaFoldDB" id="A0A484BCJ4"/>
<sequence length="119" mass="13268">MSSSLIALSILALALMQQSAYAAEAEAHHDILKHEEYPGKCVIHSPNGELKVFNSDETVRYPGKCSEVYCGRNSWALIYTCPKEYPPTDCVFGDYVDIDAPYPDCCPRHVDCNSIDSNY</sequence>
<evidence type="ECO:0000256" key="3">
    <source>
        <dbReference type="SAM" id="SignalP"/>
    </source>
</evidence>
<evidence type="ECO:0000313" key="6">
    <source>
        <dbReference type="Proteomes" id="UP000295192"/>
    </source>
</evidence>
<keyword evidence="3" id="KW-0732">Signal</keyword>
<accession>A0A484BCJ4</accession>
<dbReference type="Proteomes" id="UP000295192">
    <property type="component" value="Unassembled WGS sequence"/>
</dbReference>
<protein>
    <recommendedName>
        <fullName evidence="4">Single domain-containing protein</fullName>
    </recommendedName>
</protein>
<comment type="caution">
    <text evidence="5">The sequence shown here is derived from an EMBL/GenBank/DDBJ whole genome shotgun (WGS) entry which is preliminary data.</text>
</comment>
<reference evidence="5 6" key="1">
    <citation type="journal article" date="2019" name="J. Hered.">
        <title>An Improved Genome Assembly for Drosophila navojoa, the Basal Species in the mojavensis Cluster.</title>
        <authorList>
            <person name="Vanderlinde T."/>
            <person name="Dupim E.G."/>
            <person name="Nazario-Yepiz N.O."/>
            <person name="Carvalho A.B."/>
        </authorList>
    </citation>
    <scope>NUCLEOTIDE SEQUENCE [LARGE SCALE GENOMIC DNA]</scope>
    <source>
        <strain evidence="5">Navoj_Jal97</strain>
        <tissue evidence="5">Whole organism</tissue>
    </source>
</reference>
<dbReference type="Pfam" id="PF15430">
    <property type="entry name" value="SVWC"/>
    <property type="match status" value="1"/>
</dbReference>
<feature type="chain" id="PRO_5019825062" description="Single domain-containing protein" evidence="3">
    <location>
        <begin position="23"/>
        <end position="119"/>
    </location>
</feature>
<evidence type="ECO:0000256" key="2">
    <source>
        <dbReference type="ARBA" id="ARBA00022525"/>
    </source>
</evidence>
<name>A0A484BCJ4_DRONA</name>
<evidence type="ECO:0000313" key="5">
    <source>
        <dbReference type="EMBL" id="TDG46567.1"/>
    </source>
</evidence>
<dbReference type="InterPro" id="IPR053308">
    <property type="entry name" value="Vago-like"/>
</dbReference>
<dbReference type="InterPro" id="IPR029277">
    <property type="entry name" value="SVWC_dom"/>
</dbReference>
<gene>
    <name evidence="5" type="ORF">AWZ03_007005</name>
</gene>
<evidence type="ECO:0000259" key="4">
    <source>
        <dbReference type="SMART" id="SM01318"/>
    </source>
</evidence>
<dbReference type="EMBL" id="LSRL02000056">
    <property type="protein sequence ID" value="TDG46567.1"/>
    <property type="molecule type" value="Genomic_DNA"/>
</dbReference>
<organism evidence="5 6">
    <name type="scientific">Drosophila navojoa</name>
    <name type="common">Fruit fly</name>
    <dbReference type="NCBI Taxonomy" id="7232"/>
    <lineage>
        <taxon>Eukaryota</taxon>
        <taxon>Metazoa</taxon>
        <taxon>Ecdysozoa</taxon>
        <taxon>Arthropoda</taxon>
        <taxon>Hexapoda</taxon>
        <taxon>Insecta</taxon>
        <taxon>Pterygota</taxon>
        <taxon>Neoptera</taxon>
        <taxon>Endopterygota</taxon>
        <taxon>Diptera</taxon>
        <taxon>Brachycera</taxon>
        <taxon>Muscomorpha</taxon>
        <taxon>Ephydroidea</taxon>
        <taxon>Drosophilidae</taxon>
        <taxon>Drosophila</taxon>
    </lineage>
</organism>
<dbReference type="PANTHER" id="PTHR39957">
    <property type="entry name" value="AT09846P1-RELATED"/>
    <property type="match status" value="1"/>
</dbReference>
<feature type="domain" description="Single" evidence="4">
    <location>
        <begin position="41"/>
        <end position="112"/>
    </location>
</feature>
<keyword evidence="2" id="KW-0964">Secreted</keyword>
<proteinExistence type="predicted"/>
<feature type="signal peptide" evidence="3">
    <location>
        <begin position="1"/>
        <end position="22"/>
    </location>
</feature>
<dbReference type="OMA" id="CGRNSWA"/>
<dbReference type="GO" id="GO:0005576">
    <property type="term" value="C:extracellular region"/>
    <property type="evidence" value="ECO:0007669"/>
    <property type="project" value="UniProtKB-SubCell"/>
</dbReference>
<keyword evidence="6" id="KW-1185">Reference proteome</keyword>
<dbReference type="OrthoDB" id="7901229at2759"/>
<evidence type="ECO:0000256" key="1">
    <source>
        <dbReference type="ARBA" id="ARBA00004613"/>
    </source>
</evidence>